<reference evidence="1 2" key="1">
    <citation type="journal article" date="2018" name="Syst. Appl. Microbiol.">
        <title>Corynebacterium heidelbergense sp. nov., isolated from the preen glands of Egyptian geese (Alopochen aegyptiacus).</title>
        <authorList>
            <person name="Braun M.S."/>
            <person name="Wang E."/>
            <person name="Zimmermann S."/>
            <person name="Wink M."/>
        </authorList>
    </citation>
    <scope>NUCLEOTIDE SEQUENCE [LARGE SCALE GENOMIC DNA]</scope>
    <source>
        <strain evidence="1 2">DSM 104638</strain>
    </source>
</reference>
<dbReference type="OrthoDB" id="4407402at2"/>
<dbReference type="AlphaFoldDB" id="A0A364VE54"/>
<proteinExistence type="predicted"/>
<dbReference type="EMBL" id="PHQP01000003">
    <property type="protein sequence ID" value="RAV34927.1"/>
    <property type="molecule type" value="Genomic_DNA"/>
</dbReference>
<evidence type="ECO:0000313" key="1">
    <source>
        <dbReference type="EMBL" id="RAV34927.1"/>
    </source>
</evidence>
<dbReference type="RefSeq" id="WP_146743808.1">
    <property type="nucleotide sequence ID" value="NZ_CP063191.1"/>
</dbReference>
<dbReference type="Proteomes" id="UP000251047">
    <property type="component" value="Unassembled WGS sequence"/>
</dbReference>
<comment type="caution">
    <text evidence="1">The sequence shown here is derived from an EMBL/GenBank/DDBJ whole genome shotgun (WGS) entry which is preliminary data.</text>
</comment>
<evidence type="ECO:0008006" key="3">
    <source>
        <dbReference type="Google" id="ProtNLM"/>
    </source>
</evidence>
<protein>
    <recommendedName>
        <fullName evidence="3">Phage tail protein</fullName>
    </recommendedName>
</protein>
<evidence type="ECO:0000313" key="2">
    <source>
        <dbReference type="Proteomes" id="UP000251047"/>
    </source>
</evidence>
<gene>
    <name evidence="1" type="ORF">CWC39_00895</name>
</gene>
<sequence length="376" mass="42839">MFRHTADIALEGVDGSVWNLSGPLAWGSPVQLEEGNIPALFDAPVETTYKERVGQAGSTYLGHRFLARVLALNLTVFSDDKDPYDWARVDSEFRKALSYDRDAVLRVSTEMSGDRWLKVRLQEAPAFRGDRDPHDSSISQYTVTLVAYDPWWHSGEDRDRFVFDGLNWHGGGVTVSNPTDVPCWPRWVLTAPAKFQLPDVSFRDDEEKDRQIVLPFQPLGREVLVDTDPLQEMIVANDDTLLWAEMGGQFFRNPIPPYTPETFVPVSVDPLPNLPLVLPDGWREWIADRIKEWAVALGQEEVFRRTPEDVAREIRKTITNAPPPFLRPLSDPILEFLNIDFIAQRIAEAWGSVNNMAGATAQIRMERRWSRPWGLE</sequence>
<name>A0A364VE54_9CORY</name>
<accession>A0A364VE54</accession>
<organism evidence="1 2">
    <name type="scientific">Corynebacterium heidelbergense</name>
    <dbReference type="NCBI Taxonomy" id="2055947"/>
    <lineage>
        <taxon>Bacteria</taxon>
        <taxon>Bacillati</taxon>
        <taxon>Actinomycetota</taxon>
        <taxon>Actinomycetes</taxon>
        <taxon>Mycobacteriales</taxon>
        <taxon>Corynebacteriaceae</taxon>
        <taxon>Corynebacterium</taxon>
    </lineage>
</organism>